<dbReference type="EMBL" id="BK015301">
    <property type="protein sequence ID" value="DAE00357.1"/>
    <property type="molecule type" value="Genomic_DNA"/>
</dbReference>
<dbReference type="NCBIfam" id="NF038368">
    <property type="entry name" value="P2_Rz1"/>
    <property type="match status" value="1"/>
</dbReference>
<reference evidence="1" key="1">
    <citation type="journal article" date="2021" name="Proc. Natl. Acad. Sci. U.S.A.">
        <title>A Catalog of Tens of Thousands of Viruses from Human Metagenomes Reveals Hidden Associations with Chronic Diseases.</title>
        <authorList>
            <person name="Tisza M.J."/>
            <person name="Buck C.B."/>
        </authorList>
    </citation>
    <scope>NUCLEOTIDE SEQUENCE</scope>
    <source>
        <strain evidence="1">CtLnO19</strain>
    </source>
</reference>
<protein>
    <submittedName>
        <fullName evidence="1">TRAF PROTEIN, TRAO PROTEIN, TRAN ADHESION, BACTERIAL SECRETION.5A</fullName>
    </submittedName>
</protein>
<proteinExistence type="predicted"/>
<sequence>MRYLTVLLTAVLLSACATKPRVLTFTRYKTLDCPAVNSCDVPRHNIVYNRDLAMAYSDTLHRVGQCRIAVNTLRSCIANSNKIIAEENAKIDEQIKEAGGKVEESTTKE</sequence>
<dbReference type="InterPro" id="IPR047737">
    <property type="entry name" value="LysC"/>
</dbReference>
<organism evidence="1">
    <name type="scientific">Myoviridae sp. ctLnO19</name>
    <dbReference type="NCBI Taxonomy" id="2825085"/>
    <lineage>
        <taxon>Viruses</taxon>
        <taxon>Duplodnaviria</taxon>
        <taxon>Heunggongvirae</taxon>
        <taxon>Uroviricota</taxon>
        <taxon>Caudoviricetes</taxon>
    </lineage>
</organism>
<name>A0A8S5P115_9CAUD</name>
<evidence type="ECO:0000313" key="1">
    <source>
        <dbReference type="EMBL" id="DAE00357.1"/>
    </source>
</evidence>
<accession>A0A8S5P115</accession>
<dbReference type="PROSITE" id="PS51257">
    <property type="entry name" value="PROKAR_LIPOPROTEIN"/>
    <property type="match status" value="1"/>
</dbReference>